<dbReference type="SMART" id="SM00960">
    <property type="entry name" value="Robl_LC7"/>
    <property type="match status" value="1"/>
</dbReference>
<keyword evidence="5" id="KW-1185">Reference proteome</keyword>
<feature type="domain" description="Roadblock/LAMTOR2" evidence="3">
    <location>
        <begin position="65"/>
        <end position="154"/>
    </location>
</feature>
<comment type="caution">
    <text evidence="4">The sequence shown here is derived from an EMBL/GenBank/DDBJ whole genome shotgun (WGS) entry which is preliminary data.</text>
</comment>
<dbReference type="SUPFAM" id="SSF103196">
    <property type="entry name" value="Roadblock/LC7 domain"/>
    <property type="match status" value="1"/>
</dbReference>
<gene>
    <name evidence="4" type="ORF">HPB48_006303</name>
</gene>
<dbReference type="Pfam" id="PF03259">
    <property type="entry name" value="Robl_LC7"/>
    <property type="match status" value="1"/>
</dbReference>
<comment type="similarity">
    <text evidence="1">Belongs to the GAMAD family.</text>
</comment>
<dbReference type="PANTHER" id="PTHR10779">
    <property type="entry name" value="DYNEIN LIGHT CHAIN ROADBLOCK"/>
    <property type="match status" value="1"/>
</dbReference>
<name>A0A9J6G8P5_HAELO</name>
<dbReference type="AlphaFoldDB" id="A0A9J6G8P5"/>
<dbReference type="Proteomes" id="UP000821853">
    <property type="component" value="Chromosome 3"/>
</dbReference>
<reference evidence="4 5" key="1">
    <citation type="journal article" date="2020" name="Cell">
        <title>Large-Scale Comparative Analyses of Tick Genomes Elucidate Their Genetic Diversity and Vector Capacities.</title>
        <authorList>
            <consortium name="Tick Genome and Microbiome Consortium (TIGMIC)"/>
            <person name="Jia N."/>
            <person name="Wang J."/>
            <person name="Shi W."/>
            <person name="Du L."/>
            <person name="Sun Y."/>
            <person name="Zhan W."/>
            <person name="Jiang J.F."/>
            <person name="Wang Q."/>
            <person name="Zhang B."/>
            <person name="Ji P."/>
            <person name="Bell-Sakyi L."/>
            <person name="Cui X.M."/>
            <person name="Yuan T.T."/>
            <person name="Jiang B.G."/>
            <person name="Yang W.F."/>
            <person name="Lam T.T."/>
            <person name="Chang Q.C."/>
            <person name="Ding S.J."/>
            <person name="Wang X.J."/>
            <person name="Zhu J.G."/>
            <person name="Ruan X.D."/>
            <person name="Zhao L."/>
            <person name="Wei J.T."/>
            <person name="Ye R.Z."/>
            <person name="Que T.C."/>
            <person name="Du C.H."/>
            <person name="Zhou Y.H."/>
            <person name="Cheng J.X."/>
            <person name="Dai P.F."/>
            <person name="Guo W.B."/>
            <person name="Han X.H."/>
            <person name="Huang E.J."/>
            <person name="Li L.F."/>
            <person name="Wei W."/>
            <person name="Gao Y.C."/>
            <person name="Liu J.Z."/>
            <person name="Shao H.Z."/>
            <person name="Wang X."/>
            <person name="Wang C.C."/>
            <person name="Yang T.C."/>
            <person name="Huo Q.B."/>
            <person name="Li W."/>
            <person name="Chen H.Y."/>
            <person name="Chen S.E."/>
            <person name="Zhou L.G."/>
            <person name="Ni X.B."/>
            <person name="Tian J.H."/>
            <person name="Sheng Y."/>
            <person name="Liu T."/>
            <person name="Pan Y.S."/>
            <person name="Xia L.Y."/>
            <person name="Li J."/>
            <person name="Zhao F."/>
            <person name="Cao W.C."/>
        </authorList>
    </citation>
    <scope>NUCLEOTIDE SEQUENCE [LARGE SCALE GENOMIC DNA]</scope>
    <source>
        <strain evidence="4">HaeL-2018</strain>
    </source>
</reference>
<accession>A0A9J6G8P5</accession>
<dbReference type="VEuPathDB" id="VectorBase:HLOH_049818"/>
<dbReference type="OMA" id="NDEPQYF"/>
<evidence type="ECO:0000313" key="5">
    <source>
        <dbReference type="Proteomes" id="UP000821853"/>
    </source>
</evidence>
<organism evidence="4 5">
    <name type="scientific">Haemaphysalis longicornis</name>
    <name type="common">Bush tick</name>
    <dbReference type="NCBI Taxonomy" id="44386"/>
    <lineage>
        <taxon>Eukaryota</taxon>
        <taxon>Metazoa</taxon>
        <taxon>Ecdysozoa</taxon>
        <taxon>Arthropoda</taxon>
        <taxon>Chelicerata</taxon>
        <taxon>Arachnida</taxon>
        <taxon>Acari</taxon>
        <taxon>Parasitiformes</taxon>
        <taxon>Ixodida</taxon>
        <taxon>Ixodoidea</taxon>
        <taxon>Ixodidae</taxon>
        <taxon>Haemaphysalinae</taxon>
        <taxon>Haemaphysalis</taxon>
    </lineage>
</organism>
<sequence>MIQEAVRRIDIDTHPETGRPQLSRCARISTLRPSQFPAGSTTTERAMASSLSKRAKEVAEALNEVNEVFQELSSRDRVRGVIATTTEGATIKSTLEDDEATAKYAQLAAKLCAEVRNAARDAGGNDEPQYFQVKTRRQEIVIAPSKKYNLVMIADVPPQGDQ</sequence>
<dbReference type="EMBL" id="JABSTR010000005">
    <property type="protein sequence ID" value="KAH9370812.1"/>
    <property type="molecule type" value="Genomic_DNA"/>
</dbReference>
<evidence type="ECO:0000256" key="1">
    <source>
        <dbReference type="ARBA" id="ARBA00007191"/>
    </source>
</evidence>
<dbReference type="InterPro" id="IPR004942">
    <property type="entry name" value="Roadblock/LAMTOR2_dom"/>
</dbReference>
<proteinExistence type="inferred from homology"/>
<dbReference type="Gene3D" id="3.30.450.30">
    <property type="entry name" value="Dynein light chain 2a, cytoplasmic"/>
    <property type="match status" value="1"/>
</dbReference>
<evidence type="ECO:0000259" key="3">
    <source>
        <dbReference type="SMART" id="SM00960"/>
    </source>
</evidence>
<protein>
    <recommendedName>
        <fullName evidence="3">Roadblock/LAMTOR2 domain-containing protein</fullName>
    </recommendedName>
</protein>
<evidence type="ECO:0000256" key="2">
    <source>
        <dbReference type="SAM" id="MobiDB-lite"/>
    </source>
</evidence>
<evidence type="ECO:0000313" key="4">
    <source>
        <dbReference type="EMBL" id="KAH9370812.1"/>
    </source>
</evidence>
<feature type="region of interest" description="Disordered" evidence="2">
    <location>
        <begin position="1"/>
        <end position="20"/>
    </location>
</feature>
<feature type="compositionally biased region" description="Basic and acidic residues" evidence="2">
    <location>
        <begin position="1"/>
        <end position="17"/>
    </location>
</feature>
<dbReference type="OrthoDB" id="9985637at2759"/>